<dbReference type="RefSeq" id="WP_003446823.1">
    <property type="nucleotide sequence ID" value="NZ_ANZB01000012.1"/>
</dbReference>
<reference evidence="3" key="2">
    <citation type="submission" date="2015-10" db="EMBL/GenBank/DDBJ databases">
        <title>Improved Draft Genome Sequence of Clostridium pasteurianum Strain ATCC 6013 (DSM 525) Using a Hybrid Next-Generation Sequencing Approach.</title>
        <authorList>
            <person name="Pyne M.E."/>
            <person name="Utturkar S.M."/>
            <person name="Brown S.D."/>
            <person name="Moo-Young M."/>
            <person name="Chung D.A."/>
            <person name="Chou P.C."/>
        </authorList>
    </citation>
    <scope>NUCLEOTIDE SEQUENCE</scope>
    <source>
        <strain evidence="3">ATCC 6013</strain>
    </source>
</reference>
<dbReference type="EMBL" id="CP009268">
    <property type="protein sequence ID" value="AJA53327.1"/>
    <property type="molecule type" value="Genomic_DNA"/>
</dbReference>
<organism evidence="2 5">
    <name type="scientific">Clostridium pasteurianum DSM 525 = ATCC 6013</name>
    <dbReference type="NCBI Taxonomy" id="1262449"/>
    <lineage>
        <taxon>Bacteria</taxon>
        <taxon>Bacillati</taxon>
        <taxon>Bacillota</taxon>
        <taxon>Clostridia</taxon>
        <taxon>Eubacteriales</taxon>
        <taxon>Clostridiaceae</taxon>
        <taxon>Clostridium</taxon>
    </lineage>
</organism>
<protein>
    <submittedName>
        <fullName evidence="2">Uncharacterized protein</fullName>
    </submittedName>
</protein>
<evidence type="ECO:0000313" key="4">
    <source>
        <dbReference type="Proteomes" id="UP000028042"/>
    </source>
</evidence>
<dbReference type="Proteomes" id="UP000030905">
    <property type="component" value="Chromosome"/>
</dbReference>
<dbReference type="GeneID" id="93075378"/>
<evidence type="ECO:0000313" key="5">
    <source>
        <dbReference type="Proteomes" id="UP000030905"/>
    </source>
</evidence>
<dbReference type="EMBL" id="JPGY02000001">
    <property type="protein sequence ID" value="KRU14648.1"/>
    <property type="molecule type" value="Genomic_DNA"/>
</dbReference>
<keyword evidence="1" id="KW-0812">Transmembrane</keyword>
<evidence type="ECO:0000313" key="2">
    <source>
        <dbReference type="EMBL" id="AJA53327.1"/>
    </source>
</evidence>
<dbReference type="Proteomes" id="UP000028042">
    <property type="component" value="Unassembled WGS sequence"/>
</dbReference>
<accession>A0A0H3J788</accession>
<feature type="transmembrane region" description="Helical" evidence="1">
    <location>
        <begin position="29"/>
        <end position="48"/>
    </location>
</feature>
<keyword evidence="1" id="KW-1133">Transmembrane helix</keyword>
<keyword evidence="5" id="KW-1185">Reference proteome</keyword>
<reference evidence="2 5" key="1">
    <citation type="journal article" date="2015" name="Genome Announc.">
        <title>Complete Genome Sequence of the Nitrogen-Fixing and Solvent-Producing Clostridium pasteurianum DSM 525.</title>
        <authorList>
            <person name="Poehlein A."/>
            <person name="Grosse-Honebrink A."/>
            <person name="Zhang Y."/>
            <person name="Minton N.P."/>
            <person name="Daniel R."/>
        </authorList>
    </citation>
    <scope>NUCLEOTIDE SEQUENCE [LARGE SCALE GENOMIC DNA]</scope>
    <source>
        <strain evidence="2">DSM 525</strain>
        <strain evidence="5">DSM 525 / ATCC 6013</strain>
    </source>
</reference>
<evidence type="ECO:0000256" key="1">
    <source>
        <dbReference type="SAM" id="Phobius"/>
    </source>
</evidence>
<evidence type="ECO:0000313" key="3">
    <source>
        <dbReference type="EMBL" id="KRU14648.1"/>
    </source>
</evidence>
<dbReference type="KEGG" id="cpae:CPAST_c32730"/>
<reference evidence="3 4" key="3">
    <citation type="journal article" name="Genome Announc.">
        <title>Improved Draft Genome Sequence of Clostridium pasteurianum Strain ATCC 6013 (DSM 525) Using a Hybrid Next-Generation Sequencing Approach.</title>
        <authorList>
            <person name="Pyne M.E."/>
            <person name="Utturkar S."/>
            <person name="Brown S.D."/>
            <person name="Moo-Young M."/>
            <person name="Chung D.A."/>
            <person name="Chou C.P."/>
        </authorList>
    </citation>
    <scope>NUCLEOTIDE SEQUENCE [LARGE SCALE GENOMIC DNA]</scope>
    <source>
        <strain evidence="3 4">ATCC 6013</strain>
    </source>
</reference>
<proteinExistence type="predicted"/>
<feature type="transmembrane region" description="Helical" evidence="1">
    <location>
        <begin position="68"/>
        <end position="89"/>
    </location>
</feature>
<dbReference type="AlphaFoldDB" id="A0A0H3J788"/>
<name>A0A0H3J788_CLOPA</name>
<gene>
    <name evidence="2" type="ORF">CLPA_c32730</name>
    <name evidence="3" type="ORF">CP6013_03907</name>
</gene>
<sequence>MLTELQIGKNNLKQNFYIKKICNSIKKNLFSVIIVSLVLFIVIMSIIYNNELENVDSRNMFVVNRLSFMSIIIGILIGFFLAVFGEIWYRKRIFQNTNRETIKNYARIFKADIERSSRLFKNKRFELIRISNITIVKNWLEAFGYISAEFSKEELEQFINYYSRINKLIEYEKRINEHLEGMQSTTLKDYPYMKEYKDLIAVFSFEINNLFKVDITKLKEKLNLICNQCK</sequence>
<dbReference type="KEGG" id="cpat:CLPA_c32730"/>
<dbReference type="eggNOG" id="ENOG5030GE6">
    <property type="taxonomic scope" value="Bacteria"/>
</dbReference>
<dbReference type="PATRIC" id="fig|1262449.3.peg.3162"/>
<keyword evidence="1" id="KW-0472">Membrane</keyword>